<evidence type="ECO:0000313" key="4">
    <source>
        <dbReference type="Proteomes" id="UP000544110"/>
    </source>
</evidence>
<feature type="chain" id="PRO_5030771920" evidence="1">
    <location>
        <begin position="45"/>
        <end position="220"/>
    </location>
</feature>
<name>A0A7Y9RZI9_9ACTN</name>
<evidence type="ECO:0000313" key="3">
    <source>
        <dbReference type="EMBL" id="NYG56994.1"/>
    </source>
</evidence>
<dbReference type="InterPro" id="IPR006311">
    <property type="entry name" value="TAT_signal"/>
</dbReference>
<dbReference type="PROSITE" id="PS51318">
    <property type="entry name" value="TAT"/>
    <property type="match status" value="1"/>
</dbReference>
<proteinExistence type="predicted"/>
<dbReference type="CDD" id="cd11614">
    <property type="entry name" value="SAF_CpaB_FlgA_like"/>
    <property type="match status" value="1"/>
</dbReference>
<sequence>MSSTTSPPPGLRRRLTRWRRRTRRRVLARRRLLAAVLAAVAALAAVKATAPPAAPSAALVVASRDLPAGERLGPGDLEVVRVAPGSRPARALTRADAVGEVLASPLGAGEPVTDLRLLTRDLLDTAPGLTAVPVRLPDAAVVDLLRVGDRVDVVATAPRGGVATTVAADVRVLAVPPAVAAEQASAAPPGRLVLLGTAPEVVGALAAAAARDYLTVVWSG</sequence>
<feature type="signal peptide" evidence="1">
    <location>
        <begin position="1"/>
        <end position="44"/>
    </location>
</feature>
<accession>A0A7Y9RZI9</accession>
<dbReference type="RefSeq" id="WP_343049464.1">
    <property type="nucleotide sequence ID" value="NZ_JACCAC010000001.1"/>
</dbReference>
<dbReference type="Pfam" id="PF08666">
    <property type="entry name" value="SAF"/>
    <property type="match status" value="1"/>
</dbReference>
<dbReference type="AlphaFoldDB" id="A0A7Y9RZI9"/>
<organism evidence="3 4">
    <name type="scientific">Nocardioides perillae</name>
    <dbReference type="NCBI Taxonomy" id="1119534"/>
    <lineage>
        <taxon>Bacteria</taxon>
        <taxon>Bacillati</taxon>
        <taxon>Actinomycetota</taxon>
        <taxon>Actinomycetes</taxon>
        <taxon>Propionibacteriales</taxon>
        <taxon>Nocardioidaceae</taxon>
        <taxon>Nocardioides</taxon>
    </lineage>
</organism>
<dbReference type="EMBL" id="JACCAC010000001">
    <property type="protein sequence ID" value="NYG56994.1"/>
    <property type="molecule type" value="Genomic_DNA"/>
</dbReference>
<evidence type="ECO:0000259" key="2">
    <source>
        <dbReference type="SMART" id="SM00858"/>
    </source>
</evidence>
<keyword evidence="1" id="KW-0732">Signal</keyword>
<dbReference type="SMART" id="SM00858">
    <property type="entry name" value="SAF"/>
    <property type="match status" value="1"/>
</dbReference>
<dbReference type="Proteomes" id="UP000544110">
    <property type="component" value="Unassembled WGS sequence"/>
</dbReference>
<comment type="caution">
    <text evidence="3">The sequence shown here is derived from an EMBL/GenBank/DDBJ whole genome shotgun (WGS) entry which is preliminary data.</text>
</comment>
<protein>
    <submittedName>
        <fullName evidence="3">Flp pilus assembly protein CpaB</fullName>
    </submittedName>
</protein>
<evidence type="ECO:0000256" key="1">
    <source>
        <dbReference type="SAM" id="SignalP"/>
    </source>
</evidence>
<gene>
    <name evidence="3" type="ORF">BJ989_003298</name>
</gene>
<dbReference type="InterPro" id="IPR013974">
    <property type="entry name" value="SAF"/>
</dbReference>
<feature type="domain" description="SAF" evidence="2">
    <location>
        <begin position="57"/>
        <end position="118"/>
    </location>
</feature>
<keyword evidence="4" id="KW-1185">Reference proteome</keyword>
<reference evidence="3 4" key="1">
    <citation type="submission" date="2020-07" db="EMBL/GenBank/DDBJ databases">
        <title>Sequencing the genomes of 1000 actinobacteria strains.</title>
        <authorList>
            <person name="Klenk H.-P."/>
        </authorList>
    </citation>
    <scope>NUCLEOTIDE SEQUENCE [LARGE SCALE GENOMIC DNA]</scope>
    <source>
        <strain evidence="3 4">DSM 24552</strain>
    </source>
</reference>